<dbReference type="EMBL" id="JAUZQC010000019">
    <property type="protein sequence ID" value="KAK5853451.1"/>
    <property type="molecule type" value="Genomic_DNA"/>
</dbReference>
<proteinExistence type="predicted"/>
<dbReference type="AlphaFoldDB" id="A0AAN8A6R4"/>
<dbReference type="PANTHER" id="PTHR31025">
    <property type="entry name" value="SI:CH211-196P9.1-RELATED"/>
    <property type="match status" value="1"/>
</dbReference>
<organism evidence="1 2">
    <name type="scientific">Eleginops maclovinus</name>
    <name type="common">Patagonian blennie</name>
    <name type="synonym">Eleginus maclovinus</name>
    <dbReference type="NCBI Taxonomy" id="56733"/>
    <lineage>
        <taxon>Eukaryota</taxon>
        <taxon>Metazoa</taxon>
        <taxon>Chordata</taxon>
        <taxon>Craniata</taxon>
        <taxon>Vertebrata</taxon>
        <taxon>Euteleostomi</taxon>
        <taxon>Actinopterygii</taxon>
        <taxon>Neopterygii</taxon>
        <taxon>Teleostei</taxon>
        <taxon>Neoteleostei</taxon>
        <taxon>Acanthomorphata</taxon>
        <taxon>Eupercaria</taxon>
        <taxon>Perciformes</taxon>
        <taxon>Notothenioidei</taxon>
        <taxon>Eleginopidae</taxon>
        <taxon>Eleginops</taxon>
    </lineage>
</organism>
<accession>A0AAN8A6R4</accession>
<dbReference type="PANTHER" id="PTHR31025:SF25">
    <property type="entry name" value="ZINC FINGER (C2H2)-60"/>
    <property type="match status" value="1"/>
</dbReference>
<evidence type="ECO:0000313" key="1">
    <source>
        <dbReference type="EMBL" id="KAK5853451.1"/>
    </source>
</evidence>
<name>A0AAN8A6R4_ELEMC</name>
<sequence length="271" mass="30746">MMAAYTMFPSNTDYVNVAKALILKYPFLKDIDGNGYHTWHMSLKRKFKTERAPLVDDTEVRKYKEKYAQSRKSQATDTSAAVKRNRAAAAALYDELDSMHSSIVPVYRRINDNLLAVLPKLLDLVKNSSPLKKMYQDARADALAQDHAAIDFRGAILLLPSIFREKIENLVIRGQSEPNTPYPTIQVKDQDWTTVFAGRSGSVIKVDGVEVCSCTGIEEAFNAVFCMYYVFNMEYPSHLKHTMAFFQRIIAQILDGEKLSTPVTRVVNLLY</sequence>
<protein>
    <submittedName>
        <fullName evidence="1">Uncharacterized protein</fullName>
    </submittedName>
</protein>
<comment type="caution">
    <text evidence="1">The sequence shown here is derived from an EMBL/GenBank/DDBJ whole genome shotgun (WGS) entry which is preliminary data.</text>
</comment>
<reference evidence="1 2" key="1">
    <citation type="journal article" date="2023" name="Genes (Basel)">
        <title>Chromosome-Level Genome Assembly and Circadian Gene Repertoire of the Patagonia Blennie Eleginops maclovinus-The Closest Ancestral Proxy of Antarctic Cryonotothenioids.</title>
        <authorList>
            <person name="Cheng C.C."/>
            <person name="Rivera-Colon A.G."/>
            <person name="Minhas B.F."/>
            <person name="Wilson L."/>
            <person name="Rayamajhi N."/>
            <person name="Vargas-Chacoff L."/>
            <person name="Catchen J.M."/>
        </authorList>
    </citation>
    <scope>NUCLEOTIDE SEQUENCE [LARGE SCALE GENOMIC DNA]</scope>
    <source>
        <strain evidence="1">JMC-PN-2008</strain>
    </source>
</reference>
<keyword evidence="2" id="KW-1185">Reference proteome</keyword>
<evidence type="ECO:0000313" key="2">
    <source>
        <dbReference type="Proteomes" id="UP001346869"/>
    </source>
</evidence>
<gene>
    <name evidence="1" type="ORF">PBY51_014601</name>
</gene>
<reference evidence="1 2" key="2">
    <citation type="journal article" date="2023" name="Mol. Biol. Evol.">
        <title>Genomics of Secondarily Temperate Adaptation in the Only Non-Antarctic Icefish.</title>
        <authorList>
            <person name="Rivera-Colon A.G."/>
            <person name="Rayamajhi N."/>
            <person name="Minhas B.F."/>
            <person name="Madrigal G."/>
            <person name="Bilyk K.T."/>
            <person name="Yoon V."/>
            <person name="Hune M."/>
            <person name="Gregory S."/>
            <person name="Cheng C.H.C."/>
            <person name="Catchen J.M."/>
        </authorList>
    </citation>
    <scope>NUCLEOTIDE SEQUENCE [LARGE SCALE GENOMIC DNA]</scope>
    <source>
        <strain evidence="1">JMC-PN-2008</strain>
    </source>
</reference>
<dbReference type="Proteomes" id="UP001346869">
    <property type="component" value="Unassembled WGS sequence"/>
</dbReference>